<dbReference type="GO" id="GO:0008270">
    <property type="term" value="F:zinc ion binding"/>
    <property type="evidence" value="ECO:0007669"/>
    <property type="project" value="InterPro"/>
</dbReference>
<evidence type="ECO:0000256" key="9">
    <source>
        <dbReference type="ARBA" id="ARBA00023049"/>
    </source>
</evidence>
<dbReference type="PANTHER" id="PTHR12756">
    <property type="entry name" value="CYTOSOLIC CARBOXYPEPTIDASE"/>
    <property type="match status" value="1"/>
</dbReference>
<evidence type="ECO:0000256" key="7">
    <source>
        <dbReference type="ARBA" id="ARBA00022801"/>
    </source>
</evidence>
<evidence type="ECO:0000256" key="6">
    <source>
        <dbReference type="ARBA" id="ARBA00022723"/>
    </source>
</evidence>
<evidence type="ECO:0000256" key="5">
    <source>
        <dbReference type="ARBA" id="ARBA00022670"/>
    </source>
</evidence>
<feature type="non-terminal residue" evidence="15">
    <location>
        <position position="517"/>
    </location>
</feature>
<dbReference type="Gene3D" id="3.40.630.10">
    <property type="entry name" value="Zn peptidases"/>
    <property type="match status" value="2"/>
</dbReference>
<evidence type="ECO:0000256" key="3">
    <source>
        <dbReference type="ARBA" id="ARBA00005988"/>
    </source>
</evidence>
<organism evidence="15 16">
    <name type="scientific">Sterrhoptilus dennistouni</name>
    <dbReference type="NCBI Taxonomy" id="2585820"/>
    <lineage>
        <taxon>Eukaryota</taxon>
        <taxon>Metazoa</taxon>
        <taxon>Chordata</taxon>
        <taxon>Craniata</taxon>
        <taxon>Vertebrata</taxon>
        <taxon>Euteleostomi</taxon>
        <taxon>Archelosauria</taxon>
        <taxon>Archosauria</taxon>
        <taxon>Dinosauria</taxon>
        <taxon>Saurischia</taxon>
        <taxon>Theropoda</taxon>
        <taxon>Coelurosauria</taxon>
        <taxon>Aves</taxon>
        <taxon>Neognathae</taxon>
        <taxon>Neoaves</taxon>
        <taxon>Telluraves</taxon>
        <taxon>Australaves</taxon>
        <taxon>Passeriformes</taxon>
        <taxon>Sylvioidea</taxon>
        <taxon>Zosteropidae</taxon>
        <taxon>Sterrhoptilus</taxon>
    </lineage>
</organism>
<feature type="active site" description="Proton donor/acceptor" evidence="12">
    <location>
        <position position="411"/>
    </location>
</feature>
<gene>
    <name evidence="15" type="primary">Agbl5</name>
    <name evidence="15" type="ORF">STEDEN_R08619</name>
</gene>
<dbReference type="EC" id="3.4.17.24" evidence="11"/>
<dbReference type="GO" id="GO:0004181">
    <property type="term" value="F:metallocarboxypeptidase activity"/>
    <property type="evidence" value="ECO:0007669"/>
    <property type="project" value="InterPro"/>
</dbReference>
<dbReference type="SUPFAM" id="SSF53187">
    <property type="entry name" value="Zn-dependent exopeptidases"/>
    <property type="match status" value="1"/>
</dbReference>
<feature type="region of interest" description="Disordered" evidence="13">
    <location>
        <begin position="498"/>
        <end position="517"/>
    </location>
</feature>
<feature type="non-terminal residue" evidence="15">
    <location>
        <position position="1"/>
    </location>
</feature>
<reference evidence="15 16" key="1">
    <citation type="submission" date="2019-09" db="EMBL/GenBank/DDBJ databases">
        <title>Bird 10,000 Genomes (B10K) Project - Family phase.</title>
        <authorList>
            <person name="Zhang G."/>
        </authorList>
    </citation>
    <scope>NUCLEOTIDE SEQUENCE [LARGE SCALE GENOMIC DNA]</scope>
    <source>
        <strain evidence="15">B10K-DU-001-27</strain>
        <tissue evidence="15">Muscle</tissue>
    </source>
</reference>
<keyword evidence="4" id="KW-0963">Cytoplasm</keyword>
<evidence type="ECO:0000256" key="13">
    <source>
        <dbReference type="SAM" id="MobiDB-lite"/>
    </source>
</evidence>
<feature type="domain" description="Peptidase M14" evidence="14">
    <location>
        <begin position="29"/>
        <end position="434"/>
    </location>
</feature>
<keyword evidence="8" id="KW-0862">Zinc</keyword>
<sequence>QVVETQFVLSFVHRFLEHRGATTYFAFCYPFSYTECQDMLAQLDGRFQDCRHMSPSSPLDSVYYHRELLCHSLDKLRVDLLTITSCHGMQEKREPRLDKLFPDTSTPRPRCFTGKRVFFLSSRVHPGETPSSFVFNGFLDFILREEDPRAQMLRRMFVFKLIPMLNPDGVVRGHYRTDSRGVNLNRQYLQPDAELHPAVYGAKAVLLYHHVHSRVLPGSPDWRTFVSPLSSISLSLKSPNCPVPAVEAPLSELDKTNNLRNSPGTWPGRDVPVAESTERASWILPSSHSTEHCEEGPWVPPPAPVPEAAEPPEPIAPRESGLAYYVDLHGHASKRGCFMYGNSFSDENDQVDSMLFPKLISLNSPHFDFTGCNFSEKNMYARDKRDGQSKEGSGRVAIYKALGIIHSYTLECNYNTGRSVNSIPGACHDNGRASPPPPPAFPSRYTVELFEQVQGRDTGPGLGLGAGCNPWPRIVLSEHTCLGNLRAWMLKHVRGLRGTAGAPRRRGGARTPPRSST</sequence>
<dbReference type="Proteomes" id="UP000572325">
    <property type="component" value="Unassembled WGS sequence"/>
</dbReference>
<proteinExistence type="inferred from homology"/>
<comment type="subcellular location">
    <subcellularLocation>
        <location evidence="2">Cytoplasm</location>
    </subcellularLocation>
</comment>
<evidence type="ECO:0000256" key="11">
    <source>
        <dbReference type="ARBA" id="ARBA00026108"/>
    </source>
</evidence>
<keyword evidence="5" id="KW-0645">Protease</keyword>
<comment type="catalytic activity">
    <reaction evidence="10">
        <text>C-terminal L-alpha-aminoacyl-L-glutamyl-L-glutamyl-[tubulin] + H2O = C-terminal L-alpha-aminoacyl-L-glutamyl-[tubulin] + L-glutamate</text>
        <dbReference type="Rhea" id="RHEA:63792"/>
        <dbReference type="Rhea" id="RHEA-COMP:16435"/>
        <dbReference type="Rhea" id="RHEA-COMP:16436"/>
        <dbReference type="ChEBI" id="CHEBI:15377"/>
        <dbReference type="ChEBI" id="CHEBI:29985"/>
        <dbReference type="ChEBI" id="CHEBI:149555"/>
        <dbReference type="ChEBI" id="CHEBI:149556"/>
        <dbReference type="EC" id="3.4.17.24"/>
    </reaction>
    <physiologicalReaction direction="left-to-right" evidence="10">
        <dbReference type="Rhea" id="RHEA:63793"/>
    </physiologicalReaction>
</comment>
<dbReference type="InterPro" id="IPR034286">
    <property type="entry name" value="M14_AGBL5-like"/>
</dbReference>
<dbReference type="PANTHER" id="PTHR12756:SF12">
    <property type="entry name" value="CYTOSOLIC CARBOXYPEPTIDASE-LIKE PROTEIN 5"/>
    <property type="match status" value="1"/>
</dbReference>
<dbReference type="EMBL" id="VWZU01017245">
    <property type="protein sequence ID" value="NXI32023.1"/>
    <property type="molecule type" value="Genomic_DNA"/>
</dbReference>
<evidence type="ECO:0000313" key="15">
    <source>
        <dbReference type="EMBL" id="NXI32023.1"/>
    </source>
</evidence>
<protein>
    <recommendedName>
        <fullName evidence="11">tubulin-glutamate carboxypeptidase</fullName>
        <ecNumber evidence="11">3.4.17.24</ecNumber>
    </recommendedName>
</protein>
<evidence type="ECO:0000256" key="10">
    <source>
        <dbReference type="ARBA" id="ARBA00024524"/>
    </source>
</evidence>
<dbReference type="PROSITE" id="PS52035">
    <property type="entry name" value="PEPTIDASE_M14"/>
    <property type="match status" value="1"/>
</dbReference>
<dbReference type="GO" id="GO:0006508">
    <property type="term" value="P:proteolysis"/>
    <property type="evidence" value="ECO:0007669"/>
    <property type="project" value="UniProtKB-KW"/>
</dbReference>
<keyword evidence="9" id="KW-0482">Metalloprotease</keyword>
<keyword evidence="6" id="KW-0479">Metal-binding</keyword>
<comment type="caution">
    <text evidence="15">The sequence shown here is derived from an EMBL/GenBank/DDBJ whole genome shotgun (WGS) entry which is preliminary data.</text>
</comment>
<dbReference type="GO" id="GO:0005737">
    <property type="term" value="C:cytoplasm"/>
    <property type="evidence" value="ECO:0007669"/>
    <property type="project" value="UniProtKB-SubCell"/>
</dbReference>
<comment type="similarity">
    <text evidence="3 12">Belongs to the peptidase M14 family.</text>
</comment>
<evidence type="ECO:0000259" key="14">
    <source>
        <dbReference type="PROSITE" id="PS52035"/>
    </source>
</evidence>
<evidence type="ECO:0000256" key="1">
    <source>
        <dbReference type="ARBA" id="ARBA00001947"/>
    </source>
</evidence>
<evidence type="ECO:0000256" key="4">
    <source>
        <dbReference type="ARBA" id="ARBA00022490"/>
    </source>
</evidence>
<dbReference type="CDD" id="cd06236">
    <property type="entry name" value="M14_AGBL5_like"/>
    <property type="match status" value="1"/>
</dbReference>
<comment type="cofactor">
    <cofactor evidence="1">
        <name>Zn(2+)</name>
        <dbReference type="ChEBI" id="CHEBI:29105"/>
    </cofactor>
</comment>
<accession>A0A7K9S8L6</accession>
<evidence type="ECO:0000256" key="2">
    <source>
        <dbReference type="ARBA" id="ARBA00004496"/>
    </source>
</evidence>
<evidence type="ECO:0000313" key="16">
    <source>
        <dbReference type="Proteomes" id="UP000572325"/>
    </source>
</evidence>
<dbReference type="AlphaFoldDB" id="A0A7K9S8L6"/>
<dbReference type="InterPro" id="IPR050821">
    <property type="entry name" value="Cytosolic_carboxypeptidase"/>
</dbReference>
<dbReference type="Pfam" id="PF00246">
    <property type="entry name" value="Peptidase_M14"/>
    <property type="match status" value="1"/>
</dbReference>
<name>A0A7K9S8L6_9PASS</name>
<evidence type="ECO:0000256" key="12">
    <source>
        <dbReference type="PROSITE-ProRule" id="PRU01379"/>
    </source>
</evidence>
<keyword evidence="7" id="KW-0378">Hydrolase</keyword>
<keyword evidence="16" id="KW-1185">Reference proteome</keyword>
<evidence type="ECO:0000256" key="8">
    <source>
        <dbReference type="ARBA" id="ARBA00022833"/>
    </source>
</evidence>
<dbReference type="InterPro" id="IPR000834">
    <property type="entry name" value="Peptidase_M14"/>
</dbReference>